<dbReference type="RefSeq" id="WP_323576972.1">
    <property type="nucleotide sequence ID" value="NZ_JAYGJQ010000002.1"/>
</dbReference>
<evidence type="ECO:0000313" key="9">
    <source>
        <dbReference type="Proteomes" id="UP001302274"/>
    </source>
</evidence>
<keyword evidence="9" id="KW-1185">Reference proteome</keyword>
<dbReference type="InterPro" id="IPR018368">
    <property type="entry name" value="ClpA/B_CS1"/>
</dbReference>
<comment type="similarity">
    <text evidence="5">Belongs to the ClpA/ClpB family.</text>
</comment>
<dbReference type="Gene3D" id="3.40.50.300">
    <property type="entry name" value="P-loop containing nucleotide triphosphate hydrolases"/>
    <property type="match status" value="2"/>
</dbReference>
<keyword evidence="1" id="KW-0677">Repeat</keyword>
<dbReference type="PROSITE" id="PS00870">
    <property type="entry name" value="CLPAB_1"/>
    <property type="match status" value="1"/>
</dbReference>
<dbReference type="PROSITE" id="PS00871">
    <property type="entry name" value="CLPAB_2"/>
    <property type="match status" value="1"/>
</dbReference>
<dbReference type="InterPro" id="IPR003593">
    <property type="entry name" value="AAA+_ATPase"/>
</dbReference>
<accession>A0ABU5VVJ2</accession>
<dbReference type="InterPro" id="IPR027417">
    <property type="entry name" value="P-loop_NTPase"/>
</dbReference>
<evidence type="ECO:0000259" key="7">
    <source>
        <dbReference type="SMART" id="SM01086"/>
    </source>
</evidence>
<sequence length="787" mass="87775">MSIRASNLRLEIIINSAVIKANILRHEYLTLEIMFKAILEDQEVRNILESCQADLSAMEKELDTFIMDETNFSILSDETIEELSRKQFADAELRELARENGINYQPEISLGLQRVIQRAAIHVQSSGKKDIYGVNLLVAFFSESESFVSYLLEAHNVEKFDVVKLIAHGIDRPVNSETTGGINDAIRNEFGEMPEKKVSALEDYCTNLNEEVVRGKIDPIVGRESEIERVTQILSRRRKNNPLLVGEAGVGKTAIAEGLAYRIVQGEVPEILKNAIVFSLDLASLLAGTKYRGDFEQRLKNVMKELKAYNEEGKNEAILFIDEIHTIMGAGATSGGSMDASNLLKPALSSGELRCIGSTTYEEYRKFIEKDAAFNRRLQKVDVLEPSPDDTLKILLGLRSKFEEHHNVKYSNAIVKLIVDLATKHISDRKNPDKSIDVIDEVGAMIRILPEAKRHSNITKKDVETVIAMMAKIPKMSVATDERDKLRSLKSNLKLMIFGQDHAVDKVADAILLSRSGLGSDTKPMGSFLFTGPTGVGKTELAKQLARELGIHLERFDMSEYMEKHSVAKLIGAPPGYVGHDSGGQLTDVMKKHPHAVLLLDEIEKAHPDIFNILLQIMDHGTLTDSHGRATDFRNVVLIMTSNAGAKEMESGSIGLGKALGNQSFKRDSAIKSFFTPEFRNRLDAIVHFDKLSDTQVLKIVDKFLIQLETKLSEKNVELIVTPEARAHLAKVGFDPQMGARPLSRIIDHEIKKPLSHEILFGKLEKGGKVEVTVDEKDQKIVFNFID</sequence>
<dbReference type="SUPFAM" id="SSF52540">
    <property type="entry name" value="P-loop containing nucleoside triphosphate hydrolases"/>
    <property type="match status" value="2"/>
</dbReference>
<dbReference type="InterPro" id="IPR036628">
    <property type="entry name" value="Clp_N_dom_sf"/>
</dbReference>
<dbReference type="PRINTS" id="PR00300">
    <property type="entry name" value="CLPPROTEASEA"/>
</dbReference>
<keyword evidence="4 5" id="KW-0143">Chaperone</keyword>
<evidence type="ECO:0000259" key="6">
    <source>
        <dbReference type="SMART" id="SM00382"/>
    </source>
</evidence>
<dbReference type="InterPro" id="IPR001270">
    <property type="entry name" value="ClpA/B"/>
</dbReference>
<dbReference type="InterPro" id="IPR013461">
    <property type="entry name" value="ClpA"/>
</dbReference>
<gene>
    <name evidence="8" type="primary">clpA</name>
    <name evidence="8" type="ORF">SHI21_12710</name>
</gene>
<dbReference type="GO" id="GO:0006508">
    <property type="term" value="P:proteolysis"/>
    <property type="evidence" value="ECO:0007669"/>
    <property type="project" value="UniProtKB-KW"/>
</dbReference>
<evidence type="ECO:0000256" key="1">
    <source>
        <dbReference type="ARBA" id="ARBA00022737"/>
    </source>
</evidence>
<dbReference type="InterPro" id="IPR041546">
    <property type="entry name" value="ClpA/ClpB_AAA_lid"/>
</dbReference>
<dbReference type="PANTHER" id="PTHR11638">
    <property type="entry name" value="ATP-DEPENDENT CLP PROTEASE"/>
    <property type="match status" value="1"/>
</dbReference>
<evidence type="ECO:0000256" key="5">
    <source>
        <dbReference type="RuleBase" id="RU004432"/>
    </source>
</evidence>
<dbReference type="SUPFAM" id="SSF81923">
    <property type="entry name" value="Double Clp-N motif"/>
    <property type="match status" value="2"/>
</dbReference>
<dbReference type="InterPro" id="IPR019489">
    <property type="entry name" value="Clp_ATPase_C"/>
</dbReference>
<dbReference type="InterPro" id="IPR003959">
    <property type="entry name" value="ATPase_AAA_core"/>
</dbReference>
<keyword evidence="8" id="KW-0378">Hydrolase</keyword>
<dbReference type="SMART" id="SM01086">
    <property type="entry name" value="ClpB_D2-small"/>
    <property type="match status" value="1"/>
</dbReference>
<dbReference type="Gene3D" id="1.10.8.60">
    <property type="match status" value="2"/>
</dbReference>
<dbReference type="Proteomes" id="UP001302274">
    <property type="component" value="Unassembled WGS sequence"/>
</dbReference>
<reference evidence="8 9" key="1">
    <citation type="submission" date="2023-11" db="EMBL/GenBank/DDBJ databases">
        <title>A Novel Polar Bacteriovorax (B. antarcticus) Isolated from the Biocrust in Antarctica.</title>
        <authorList>
            <person name="Mun W."/>
            <person name="Choi S.Y."/>
            <person name="Mitchell R.J."/>
        </authorList>
    </citation>
    <scope>NUCLEOTIDE SEQUENCE [LARGE SCALE GENOMIC DNA]</scope>
    <source>
        <strain evidence="8 9">PP10</strain>
    </source>
</reference>
<comment type="caution">
    <text evidence="8">The sequence shown here is derived from an EMBL/GenBank/DDBJ whole genome shotgun (WGS) entry which is preliminary data.</text>
</comment>
<evidence type="ECO:0000256" key="4">
    <source>
        <dbReference type="ARBA" id="ARBA00023186"/>
    </source>
</evidence>
<dbReference type="GO" id="GO:0008233">
    <property type="term" value="F:peptidase activity"/>
    <property type="evidence" value="ECO:0007669"/>
    <property type="project" value="UniProtKB-KW"/>
</dbReference>
<dbReference type="InterPro" id="IPR028299">
    <property type="entry name" value="ClpA/B_CS2"/>
</dbReference>
<dbReference type="Pfam" id="PF10431">
    <property type="entry name" value="ClpB_D2-small"/>
    <property type="match status" value="1"/>
</dbReference>
<dbReference type="Pfam" id="PF00004">
    <property type="entry name" value="AAA"/>
    <property type="match status" value="1"/>
</dbReference>
<dbReference type="Pfam" id="PF17871">
    <property type="entry name" value="AAA_lid_9"/>
    <property type="match status" value="1"/>
</dbReference>
<protein>
    <submittedName>
        <fullName evidence="8">ATP-dependent Clp protease ATP-binding subunit ClpA</fullName>
    </submittedName>
</protein>
<dbReference type="CDD" id="cd00009">
    <property type="entry name" value="AAA"/>
    <property type="match status" value="1"/>
</dbReference>
<keyword evidence="3 5" id="KW-0067">ATP-binding</keyword>
<dbReference type="CDD" id="cd19499">
    <property type="entry name" value="RecA-like_ClpB_Hsp104-like"/>
    <property type="match status" value="1"/>
</dbReference>
<dbReference type="EMBL" id="JAYGJQ010000002">
    <property type="protein sequence ID" value="MEA9357078.1"/>
    <property type="molecule type" value="Genomic_DNA"/>
</dbReference>
<keyword evidence="8" id="KW-0645">Protease</keyword>
<dbReference type="Gene3D" id="1.10.1780.10">
    <property type="entry name" value="Clp, N-terminal domain"/>
    <property type="match status" value="1"/>
</dbReference>
<evidence type="ECO:0000313" key="8">
    <source>
        <dbReference type="EMBL" id="MEA9357078.1"/>
    </source>
</evidence>
<proteinExistence type="inferred from homology"/>
<dbReference type="PANTHER" id="PTHR11638:SF111">
    <property type="entry name" value="ATP-DEPENDENT CLP PROTEASE ATP-BINDING SUBUNIT CLPA"/>
    <property type="match status" value="1"/>
</dbReference>
<evidence type="ECO:0000256" key="2">
    <source>
        <dbReference type="ARBA" id="ARBA00022741"/>
    </source>
</evidence>
<dbReference type="SMART" id="SM00382">
    <property type="entry name" value="AAA"/>
    <property type="match status" value="2"/>
</dbReference>
<feature type="domain" description="Clp ATPase C-terminal" evidence="7">
    <location>
        <begin position="692"/>
        <end position="783"/>
    </location>
</feature>
<dbReference type="GO" id="GO:0005524">
    <property type="term" value="F:ATP binding"/>
    <property type="evidence" value="ECO:0007669"/>
    <property type="project" value="UniProtKB-KW"/>
</dbReference>
<dbReference type="NCBIfam" id="TIGR02639">
    <property type="entry name" value="ClpA"/>
    <property type="match status" value="1"/>
</dbReference>
<keyword evidence="2 5" id="KW-0547">Nucleotide-binding</keyword>
<name>A0ABU5VVJ2_9BACT</name>
<organism evidence="8 9">
    <name type="scientific">Bacteriovorax antarcticus</name>
    <dbReference type="NCBI Taxonomy" id="3088717"/>
    <lineage>
        <taxon>Bacteria</taxon>
        <taxon>Pseudomonadati</taxon>
        <taxon>Bdellovibrionota</taxon>
        <taxon>Bacteriovoracia</taxon>
        <taxon>Bacteriovoracales</taxon>
        <taxon>Bacteriovoracaceae</taxon>
        <taxon>Bacteriovorax</taxon>
    </lineage>
</organism>
<dbReference type="Pfam" id="PF07724">
    <property type="entry name" value="AAA_2"/>
    <property type="match status" value="1"/>
</dbReference>
<dbReference type="InterPro" id="IPR050130">
    <property type="entry name" value="ClpA_ClpB"/>
</dbReference>
<feature type="domain" description="AAA+ ATPase" evidence="6">
    <location>
        <begin position="524"/>
        <end position="660"/>
    </location>
</feature>
<dbReference type="InterPro" id="IPR004176">
    <property type="entry name" value="Clp_R_N"/>
</dbReference>
<evidence type="ECO:0000256" key="3">
    <source>
        <dbReference type="ARBA" id="ARBA00022840"/>
    </source>
</evidence>
<dbReference type="Pfam" id="PF02861">
    <property type="entry name" value="Clp_N"/>
    <property type="match status" value="1"/>
</dbReference>
<feature type="domain" description="AAA+ ATPase" evidence="6">
    <location>
        <begin position="238"/>
        <end position="388"/>
    </location>
</feature>